<keyword evidence="10" id="KW-1185">Reference proteome</keyword>
<feature type="chain" id="PRO_5045974042" description="Cytochrome c assembly protein domain-containing protein" evidence="7">
    <location>
        <begin position="17"/>
        <end position="504"/>
    </location>
</feature>
<evidence type="ECO:0000256" key="5">
    <source>
        <dbReference type="ARBA" id="ARBA00023136"/>
    </source>
</evidence>
<feature type="transmembrane region" description="Helical" evidence="6">
    <location>
        <begin position="336"/>
        <end position="359"/>
    </location>
</feature>
<keyword evidence="2 6" id="KW-0812">Transmembrane</keyword>
<sequence length="504" mass="56770">MLKLLLSFFVLTNVYANVNFCQSELEKMPIRQDGRVKPLTVHAKEVIDHLTGKKKAKGYTSVETFCHLSAKAFGLEVPFKLKTKIEHKDTKKLLDSDGEMGFDELITHSTTIRMAYQKEKVESGYKKELNKLLNKIGLYNDIVGGTNWQLPVKVGAEINWTPLTDFLTKEKIDAIAQTSSTPFKDAFAQAKKDYVNLKGDKYMVEYTFDKMQLTKIAFALTLIALAALVLFKKFGVALSLAAVTIIVQTIYLSLRVYISGRAPITNMYETVIFSGYGGLLLSMIIGHLKKEKTYLYMGLAYNLCTLMMITFATNMVSPSISPLVPVLRDNFWLSTHVTTIIMSYGALALSWILANTILFRKAFGEFSSKDETYYNDLIYTTLKYGVIMLAAGIILGGVWADYSWGRFWGWDPKETWSLIVLCIYMAILHGKYTNWINNNRFGTLVAGAFMSVMMAWFGVNYILATGLHSYGFSQGGAYFLGTFFTIQTLILIFTNIKIHSNKSA</sequence>
<dbReference type="RefSeq" id="WP_115362960.1">
    <property type="nucleotide sequence ID" value="NZ_QDKL01000003.1"/>
</dbReference>
<keyword evidence="7" id="KW-0732">Signal</keyword>
<dbReference type="PANTHER" id="PTHR30071">
    <property type="entry name" value="HEME EXPORTER PROTEIN C"/>
    <property type="match status" value="1"/>
</dbReference>
<keyword evidence="4 6" id="KW-1133">Transmembrane helix</keyword>
<feature type="transmembrane region" description="Helical" evidence="6">
    <location>
        <begin position="380"/>
        <end position="400"/>
    </location>
</feature>
<feature type="transmembrane region" description="Helical" evidence="6">
    <location>
        <begin position="476"/>
        <end position="496"/>
    </location>
</feature>
<evidence type="ECO:0000313" key="10">
    <source>
        <dbReference type="Proteomes" id="UP000443582"/>
    </source>
</evidence>
<dbReference type="Pfam" id="PF01578">
    <property type="entry name" value="Cytochrom_C_asm"/>
    <property type="match status" value="1"/>
</dbReference>
<evidence type="ECO:0000256" key="6">
    <source>
        <dbReference type="SAM" id="Phobius"/>
    </source>
</evidence>
<keyword evidence="5 6" id="KW-0472">Membrane</keyword>
<reference evidence="10" key="1">
    <citation type="journal article" date="2019" name="Int. J. Syst. Evol. Microbiol.">
        <title>Halobacteriovorax valvorus sp. nov., a novel prokaryotic predator isolated from coastal seawater of China.</title>
        <authorList>
            <person name="Chen M.-X."/>
        </authorList>
    </citation>
    <scope>NUCLEOTIDE SEQUENCE [LARGE SCALE GENOMIC DNA]</scope>
    <source>
        <strain evidence="10">BL9</strain>
    </source>
</reference>
<proteinExistence type="predicted"/>
<feature type="transmembrane region" description="Helical" evidence="6">
    <location>
        <begin position="295"/>
        <end position="316"/>
    </location>
</feature>
<organism evidence="9 10">
    <name type="scientific">Halobacteriovorax vibrionivorans</name>
    <dbReference type="NCBI Taxonomy" id="2152716"/>
    <lineage>
        <taxon>Bacteria</taxon>
        <taxon>Pseudomonadati</taxon>
        <taxon>Bdellovibrionota</taxon>
        <taxon>Bacteriovoracia</taxon>
        <taxon>Bacteriovoracales</taxon>
        <taxon>Halobacteriovoraceae</taxon>
        <taxon>Halobacteriovorax</taxon>
    </lineage>
</organism>
<feature type="signal peptide" evidence="7">
    <location>
        <begin position="1"/>
        <end position="16"/>
    </location>
</feature>
<dbReference type="EMBL" id="QDKL01000003">
    <property type="protein sequence ID" value="RZF20793.1"/>
    <property type="molecule type" value="Genomic_DNA"/>
</dbReference>
<feature type="transmembrane region" description="Helical" evidence="6">
    <location>
        <begin position="270"/>
        <end position="288"/>
    </location>
</feature>
<gene>
    <name evidence="9" type="ORF">DAY19_12465</name>
</gene>
<dbReference type="Proteomes" id="UP000443582">
    <property type="component" value="Unassembled WGS sequence"/>
</dbReference>
<evidence type="ECO:0000256" key="3">
    <source>
        <dbReference type="ARBA" id="ARBA00022748"/>
    </source>
</evidence>
<protein>
    <recommendedName>
        <fullName evidence="8">Cytochrome c assembly protein domain-containing protein</fullName>
    </recommendedName>
</protein>
<comment type="caution">
    <text evidence="9">The sequence shown here is derived from an EMBL/GenBank/DDBJ whole genome shotgun (WGS) entry which is preliminary data.</text>
</comment>
<dbReference type="PANTHER" id="PTHR30071:SF1">
    <property type="entry name" value="CYTOCHROME B_B6 PROTEIN-RELATED"/>
    <property type="match status" value="1"/>
</dbReference>
<feature type="transmembrane region" description="Helical" evidence="6">
    <location>
        <begin position="213"/>
        <end position="231"/>
    </location>
</feature>
<feature type="transmembrane region" description="Helical" evidence="6">
    <location>
        <begin position="444"/>
        <end position="464"/>
    </location>
</feature>
<dbReference type="InterPro" id="IPR002541">
    <property type="entry name" value="Cyt_c_assembly"/>
</dbReference>
<evidence type="ECO:0000313" key="9">
    <source>
        <dbReference type="EMBL" id="RZF20793.1"/>
    </source>
</evidence>
<keyword evidence="3" id="KW-0201">Cytochrome c-type biogenesis</keyword>
<comment type="subcellular location">
    <subcellularLocation>
        <location evidence="1">Membrane</location>
        <topology evidence="1">Multi-pass membrane protein</topology>
    </subcellularLocation>
</comment>
<evidence type="ECO:0000256" key="2">
    <source>
        <dbReference type="ARBA" id="ARBA00022692"/>
    </source>
</evidence>
<evidence type="ECO:0000256" key="1">
    <source>
        <dbReference type="ARBA" id="ARBA00004141"/>
    </source>
</evidence>
<evidence type="ECO:0000256" key="4">
    <source>
        <dbReference type="ARBA" id="ARBA00022989"/>
    </source>
</evidence>
<dbReference type="InterPro" id="IPR045062">
    <property type="entry name" value="Cyt_c_biogenesis_CcsA/CcmC"/>
</dbReference>
<feature type="domain" description="Cytochrome c assembly protein" evidence="8">
    <location>
        <begin position="265"/>
        <end position="463"/>
    </location>
</feature>
<feature type="transmembrane region" description="Helical" evidence="6">
    <location>
        <begin position="238"/>
        <end position="258"/>
    </location>
</feature>
<evidence type="ECO:0000259" key="8">
    <source>
        <dbReference type="Pfam" id="PF01578"/>
    </source>
</evidence>
<evidence type="ECO:0000256" key="7">
    <source>
        <dbReference type="SAM" id="SignalP"/>
    </source>
</evidence>
<accession>A0ABY0IFC8</accession>
<feature type="transmembrane region" description="Helical" evidence="6">
    <location>
        <begin position="415"/>
        <end position="432"/>
    </location>
</feature>
<name>A0ABY0IFC8_9BACT</name>